<feature type="compositionally biased region" description="Basic and acidic residues" evidence="1">
    <location>
        <begin position="11"/>
        <end position="29"/>
    </location>
</feature>
<feature type="region of interest" description="Disordered" evidence="1">
    <location>
        <begin position="62"/>
        <end position="81"/>
    </location>
</feature>
<dbReference type="RefSeq" id="WP_344119093.1">
    <property type="nucleotide sequence ID" value="NZ_BAAAOA010000005.1"/>
</dbReference>
<accession>A0ABN2K2T2</accession>
<evidence type="ECO:0000256" key="1">
    <source>
        <dbReference type="SAM" id="MobiDB-lite"/>
    </source>
</evidence>
<feature type="region of interest" description="Disordered" evidence="1">
    <location>
        <begin position="1"/>
        <end position="29"/>
    </location>
</feature>
<reference evidence="2 3" key="1">
    <citation type="journal article" date="2019" name="Int. J. Syst. Evol. Microbiol.">
        <title>The Global Catalogue of Microorganisms (GCM) 10K type strain sequencing project: providing services to taxonomists for standard genome sequencing and annotation.</title>
        <authorList>
            <consortium name="The Broad Institute Genomics Platform"/>
            <consortium name="The Broad Institute Genome Sequencing Center for Infectious Disease"/>
            <person name="Wu L."/>
            <person name="Ma J."/>
        </authorList>
    </citation>
    <scope>NUCLEOTIDE SEQUENCE [LARGE SCALE GENOMIC DNA]</scope>
    <source>
        <strain evidence="2 3">JCM 14735</strain>
    </source>
</reference>
<proteinExistence type="predicted"/>
<organism evidence="2 3">
    <name type="scientific">Kocuria aegyptia</name>
    <dbReference type="NCBI Taxonomy" id="330943"/>
    <lineage>
        <taxon>Bacteria</taxon>
        <taxon>Bacillati</taxon>
        <taxon>Actinomycetota</taxon>
        <taxon>Actinomycetes</taxon>
        <taxon>Micrococcales</taxon>
        <taxon>Micrococcaceae</taxon>
        <taxon>Kocuria</taxon>
    </lineage>
</organism>
<dbReference type="Proteomes" id="UP001501204">
    <property type="component" value="Unassembled WGS sequence"/>
</dbReference>
<comment type="caution">
    <text evidence="2">The sequence shown here is derived from an EMBL/GenBank/DDBJ whole genome shotgun (WGS) entry which is preliminary data.</text>
</comment>
<gene>
    <name evidence="2" type="ORF">GCM10009767_02390</name>
</gene>
<name>A0ABN2K2T2_9MICC</name>
<feature type="region of interest" description="Disordered" evidence="1">
    <location>
        <begin position="91"/>
        <end position="110"/>
    </location>
</feature>
<protein>
    <submittedName>
        <fullName evidence="2">Uncharacterized protein</fullName>
    </submittedName>
</protein>
<dbReference type="EMBL" id="BAAAOA010000005">
    <property type="protein sequence ID" value="GAA1747216.1"/>
    <property type="molecule type" value="Genomic_DNA"/>
</dbReference>
<evidence type="ECO:0000313" key="3">
    <source>
        <dbReference type="Proteomes" id="UP001501204"/>
    </source>
</evidence>
<sequence length="110" mass="11937">MIQDASSTVDTARENARQHDGKFGTHARVEADLELQDPAAITAHDHETAEELTTAAEAAGYTTVIGQRPDKPHRGTPNEPVVRLTPETQYYTGSVEIAGDTGELQRPARE</sequence>
<feature type="compositionally biased region" description="Polar residues" evidence="1">
    <location>
        <begin position="1"/>
        <end position="10"/>
    </location>
</feature>
<keyword evidence="3" id="KW-1185">Reference proteome</keyword>
<evidence type="ECO:0000313" key="2">
    <source>
        <dbReference type="EMBL" id="GAA1747216.1"/>
    </source>
</evidence>